<gene>
    <name evidence="1" type="ORF">LTR05_007852</name>
</gene>
<evidence type="ECO:0000313" key="2">
    <source>
        <dbReference type="Proteomes" id="UP001309876"/>
    </source>
</evidence>
<keyword evidence="2" id="KW-1185">Reference proteome</keyword>
<sequence length="310" mass="34624">MRKELLQEHVQPFRDRHPYLWKALTWRLAPAAGASLSGLALGIYPQDQLRVTIALYVLIRAGELLYKGAEAKGYLKRKPKWVGSWMLAALSHGQLLHAFLFDPECVPAIYSDFILNNSPEYLQPRPSNLSEKILLSSSSIGRTMTLYYSALSLSRISSLVKQPSAFTTALVTQILRSTASIVATIAGIWGSICFGNNYLPRSFMSTFRFLVAGSIAGSAAAIDWSPTGHANNMYVLRNSLDSLWKVGVKRRWWRDVKGGDVYLVVLSLAVMNILYDSQKQTFDHDGSMRAIKVLRGEIEVGLKNKTEHET</sequence>
<evidence type="ECO:0008006" key="3">
    <source>
        <dbReference type="Google" id="ProtNLM"/>
    </source>
</evidence>
<protein>
    <recommendedName>
        <fullName evidence="3">Transmembrane protein 135 N-terminal domain-containing protein</fullName>
    </recommendedName>
</protein>
<evidence type="ECO:0000313" key="1">
    <source>
        <dbReference type="EMBL" id="KAK5081718.1"/>
    </source>
</evidence>
<dbReference type="PANTHER" id="PTHR12459">
    <property type="entry name" value="TRANSMEMBRANE PROTEIN 135-RELATED"/>
    <property type="match status" value="1"/>
</dbReference>
<organism evidence="1 2">
    <name type="scientific">Lithohypha guttulata</name>
    <dbReference type="NCBI Taxonomy" id="1690604"/>
    <lineage>
        <taxon>Eukaryota</taxon>
        <taxon>Fungi</taxon>
        <taxon>Dikarya</taxon>
        <taxon>Ascomycota</taxon>
        <taxon>Pezizomycotina</taxon>
        <taxon>Eurotiomycetes</taxon>
        <taxon>Chaetothyriomycetidae</taxon>
        <taxon>Chaetothyriales</taxon>
        <taxon>Trichomeriaceae</taxon>
        <taxon>Lithohypha</taxon>
    </lineage>
</organism>
<proteinExistence type="predicted"/>
<dbReference type="EMBL" id="JAVRRJ010000009">
    <property type="protein sequence ID" value="KAK5081718.1"/>
    <property type="molecule type" value="Genomic_DNA"/>
</dbReference>
<dbReference type="InterPro" id="IPR026749">
    <property type="entry name" value="Tmem135"/>
</dbReference>
<dbReference type="Proteomes" id="UP001309876">
    <property type="component" value="Unassembled WGS sequence"/>
</dbReference>
<dbReference type="PANTHER" id="PTHR12459:SF19">
    <property type="entry name" value="TRANSMEMBRANE PROTEIN 135 N-TERMINAL DOMAIN-CONTAINING PROTEIN"/>
    <property type="match status" value="1"/>
</dbReference>
<comment type="caution">
    <text evidence="1">The sequence shown here is derived from an EMBL/GenBank/DDBJ whole genome shotgun (WGS) entry which is preliminary data.</text>
</comment>
<dbReference type="AlphaFoldDB" id="A0AAN7Y8V1"/>
<name>A0AAN7Y8V1_9EURO</name>
<accession>A0AAN7Y8V1</accession>
<reference evidence="1 2" key="1">
    <citation type="submission" date="2023-08" db="EMBL/GenBank/DDBJ databases">
        <title>Black Yeasts Isolated from many extreme environments.</title>
        <authorList>
            <person name="Coleine C."/>
            <person name="Stajich J.E."/>
            <person name="Selbmann L."/>
        </authorList>
    </citation>
    <scope>NUCLEOTIDE SEQUENCE [LARGE SCALE GENOMIC DNA]</scope>
    <source>
        <strain evidence="1 2">CCFEE 5910</strain>
    </source>
</reference>